<keyword evidence="2" id="KW-1185">Reference proteome</keyword>
<proteinExistence type="predicted"/>
<evidence type="ECO:0008006" key="3">
    <source>
        <dbReference type="Google" id="ProtNLM"/>
    </source>
</evidence>
<dbReference type="EMBL" id="FMZZ01000001">
    <property type="protein sequence ID" value="SDC25087.1"/>
    <property type="molecule type" value="Genomic_DNA"/>
</dbReference>
<accession>A0A1G6K2B3</accession>
<gene>
    <name evidence="1" type="ORF">SAMN05216174_101677</name>
</gene>
<dbReference type="STRING" id="1271860.SAMN05216174_101677"/>
<dbReference type="OrthoDB" id="9976364at2"/>
<protein>
    <recommendedName>
        <fullName evidence="3">Homeodomain-like domain-containing protein</fullName>
    </recommendedName>
</protein>
<dbReference type="Proteomes" id="UP000199501">
    <property type="component" value="Unassembled WGS sequence"/>
</dbReference>
<evidence type="ECO:0000313" key="2">
    <source>
        <dbReference type="Proteomes" id="UP000199501"/>
    </source>
</evidence>
<dbReference type="AlphaFoldDB" id="A0A1G6K2B3"/>
<organism evidence="1 2">
    <name type="scientific">Actinokineospora iranica</name>
    <dbReference type="NCBI Taxonomy" id="1271860"/>
    <lineage>
        <taxon>Bacteria</taxon>
        <taxon>Bacillati</taxon>
        <taxon>Actinomycetota</taxon>
        <taxon>Actinomycetes</taxon>
        <taxon>Pseudonocardiales</taxon>
        <taxon>Pseudonocardiaceae</taxon>
        <taxon>Actinokineospora</taxon>
    </lineage>
</organism>
<name>A0A1G6K2B3_9PSEU</name>
<dbReference type="RefSeq" id="WP_091448009.1">
    <property type="nucleotide sequence ID" value="NZ_FMZZ01000001.1"/>
</dbReference>
<reference evidence="2" key="1">
    <citation type="submission" date="2016-10" db="EMBL/GenBank/DDBJ databases">
        <authorList>
            <person name="Varghese N."/>
            <person name="Submissions S."/>
        </authorList>
    </citation>
    <scope>NUCLEOTIDE SEQUENCE [LARGE SCALE GENOMIC DNA]</scope>
    <source>
        <strain evidence="2">IBRC-M 10403</strain>
    </source>
</reference>
<sequence length="88" mass="9620">MTGYTQADARAAWRAVRGEVLGEELSTAARELAVAALYSQRRTDAEIAAVLRLSTYTTARIRERLRLRARHPDAATVSASVHTGGRHS</sequence>
<evidence type="ECO:0000313" key="1">
    <source>
        <dbReference type="EMBL" id="SDC25087.1"/>
    </source>
</evidence>